<organism evidence="1 2">
    <name type="scientific">Rhizoctonia solani</name>
    <dbReference type="NCBI Taxonomy" id="456999"/>
    <lineage>
        <taxon>Eukaryota</taxon>
        <taxon>Fungi</taxon>
        <taxon>Dikarya</taxon>
        <taxon>Basidiomycota</taxon>
        <taxon>Agaricomycotina</taxon>
        <taxon>Agaricomycetes</taxon>
        <taxon>Cantharellales</taxon>
        <taxon>Ceratobasidiaceae</taxon>
        <taxon>Rhizoctonia</taxon>
    </lineage>
</organism>
<sequence length="117" mass="13420">MEDLQLNHTQLLFIPGPTESHIPNIVQVTLNSEMNPLSFEVLARYHLVQPHLTKLILLILAHHRSKPLSTPATFFGEGFALVASHRPWTYGKGWAFKWGDESISPAEDKWTFEFQVR</sequence>
<dbReference type="Proteomes" id="UP000663843">
    <property type="component" value="Unassembled WGS sequence"/>
</dbReference>
<accession>A0A8H2WMP9</accession>
<gene>
    <name evidence="1" type="ORF">RDB_LOCUS33028</name>
</gene>
<proteinExistence type="predicted"/>
<reference evidence="1" key="1">
    <citation type="submission" date="2021-01" db="EMBL/GenBank/DDBJ databases">
        <authorList>
            <person name="Kaushik A."/>
        </authorList>
    </citation>
    <scope>NUCLEOTIDE SEQUENCE</scope>
    <source>
        <strain evidence="1">AG2-2IIIB</strain>
    </source>
</reference>
<evidence type="ECO:0000313" key="1">
    <source>
        <dbReference type="EMBL" id="CAE6395195.1"/>
    </source>
</evidence>
<comment type="caution">
    <text evidence="1">The sequence shown here is derived from an EMBL/GenBank/DDBJ whole genome shotgun (WGS) entry which is preliminary data.</text>
</comment>
<dbReference type="EMBL" id="CAJMWT010001361">
    <property type="protein sequence ID" value="CAE6395195.1"/>
    <property type="molecule type" value="Genomic_DNA"/>
</dbReference>
<dbReference type="AlphaFoldDB" id="A0A8H2WMP9"/>
<name>A0A8H2WMP9_9AGAM</name>
<evidence type="ECO:0000313" key="2">
    <source>
        <dbReference type="Proteomes" id="UP000663843"/>
    </source>
</evidence>
<protein>
    <submittedName>
        <fullName evidence="1">Uncharacterized protein</fullName>
    </submittedName>
</protein>